<dbReference type="GO" id="GO:0006183">
    <property type="term" value="P:GTP biosynthetic process"/>
    <property type="evidence" value="ECO:0007669"/>
    <property type="project" value="InterPro"/>
</dbReference>
<feature type="binding site" evidence="13">
    <location>
        <position position="206"/>
    </location>
    <ligand>
        <name>ATP</name>
        <dbReference type="ChEBI" id="CHEBI:30616"/>
    </ligand>
</feature>
<feature type="binding site" evidence="13">
    <location>
        <position position="196"/>
    </location>
    <ligand>
        <name>ATP</name>
        <dbReference type="ChEBI" id="CHEBI:30616"/>
    </ligand>
</feature>
<keyword evidence="6" id="KW-0479">Metal-binding</keyword>
<dbReference type="GO" id="GO:0004550">
    <property type="term" value="F:nucleoside diphosphate kinase activity"/>
    <property type="evidence" value="ECO:0007669"/>
    <property type="project" value="UniProtKB-EC"/>
</dbReference>
<dbReference type="PROSITE" id="PS00469">
    <property type="entry name" value="NDPK"/>
    <property type="match status" value="1"/>
</dbReference>
<evidence type="ECO:0000313" key="18">
    <source>
        <dbReference type="Proteomes" id="UP001152561"/>
    </source>
</evidence>
<dbReference type="GO" id="GO:0006241">
    <property type="term" value="P:CTP biosynthetic process"/>
    <property type="evidence" value="ECO:0007669"/>
    <property type="project" value="InterPro"/>
</dbReference>
<evidence type="ECO:0000256" key="10">
    <source>
        <dbReference type="ARBA" id="ARBA00022842"/>
    </source>
</evidence>
<dbReference type="SMART" id="SM00562">
    <property type="entry name" value="NDK"/>
    <property type="match status" value="1"/>
</dbReference>
<dbReference type="PANTHER" id="PTHR46161">
    <property type="entry name" value="NUCLEOSIDE DIPHOSPHATE KINASE"/>
    <property type="match status" value="1"/>
</dbReference>
<dbReference type="GO" id="GO:0006228">
    <property type="term" value="P:UTP biosynthetic process"/>
    <property type="evidence" value="ECO:0007669"/>
    <property type="project" value="InterPro"/>
</dbReference>
<evidence type="ECO:0000256" key="15">
    <source>
        <dbReference type="RuleBase" id="RU004013"/>
    </source>
</evidence>
<dbReference type="GO" id="GO:0005524">
    <property type="term" value="F:ATP binding"/>
    <property type="evidence" value="ECO:0007669"/>
    <property type="project" value="UniProtKB-KW"/>
</dbReference>
<keyword evidence="10" id="KW-0460">Magnesium</keyword>
<dbReference type="InterPro" id="IPR001564">
    <property type="entry name" value="Nucleoside_diP_kinase"/>
</dbReference>
<evidence type="ECO:0000256" key="2">
    <source>
        <dbReference type="ARBA" id="ARBA00000937"/>
    </source>
</evidence>
<protein>
    <recommendedName>
        <fullName evidence="15">Nucleoside diphosphate kinase</fullName>
        <ecNumber evidence="15">2.7.4.6</ecNumber>
    </recommendedName>
</protein>
<keyword evidence="18" id="KW-1185">Reference proteome</keyword>
<keyword evidence="7 15" id="KW-0547">Nucleotide-binding</keyword>
<accession>A0A9Q1RL85</accession>
<dbReference type="OrthoDB" id="2162449at2759"/>
<dbReference type="EMBL" id="JAJAGQ010000006">
    <property type="protein sequence ID" value="KAJ8560911.1"/>
    <property type="molecule type" value="Genomic_DNA"/>
</dbReference>
<comment type="similarity">
    <text evidence="3 13 14">Belongs to the NDK family.</text>
</comment>
<dbReference type="Pfam" id="PF00334">
    <property type="entry name" value="NDK"/>
    <property type="match status" value="1"/>
</dbReference>
<dbReference type="EC" id="2.7.4.6" evidence="15"/>
<evidence type="ECO:0000256" key="7">
    <source>
        <dbReference type="ARBA" id="ARBA00022741"/>
    </source>
</evidence>
<dbReference type="GO" id="GO:0046872">
    <property type="term" value="F:metal ion binding"/>
    <property type="evidence" value="ECO:0007669"/>
    <property type="project" value="UniProtKB-KW"/>
</dbReference>
<evidence type="ECO:0000256" key="6">
    <source>
        <dbReference type="ARBA" id="ARBA00022723"/>
    </source>
</evidence>
<evidence type="ECO:0000256" key="5">
    <source>
        <dbReference type="ARBA" id="ARBA00022679"/>
    </source>
</evidence>
<evidence type="ECO:0000313" key="17">
    <source>
        <dbReference type="EMBL" id="KAJ8560911.1"/>
    </source>
</evidence>
<keyword evidence="11" id="KW-0546">Nucleotide metabolism</keyword>
<evidence type="ECO:0000256" key="14">
    <source>
        <dbReference type="RuleBase" id="RU004011"/>
    </source>
</evidence>
<keyword evidence="4" id="KW-0963">Cytoplasm</keyword>
<dbReference type="PROSITE" id="PS51374">
    <property type="entry name" value="NDPK_LIKE"/>
    <property type="match status" value="1"/>
</dbReference>
<dbReference type="InterPro" id="IPR034907">
    <property type="entry name" value="NDK-like_dom"/>
</dbReference>
<evidence type="ECO:0000256" key="1">
    <source>
        <dbReference type="ARBA" id="ARBA00000082"/>
    </source>
</evidence>
<dbReference type="AlphaFoldDB" id="A0A9Q1RL85"/>
<comment type="caution">
    <text evidence="17">The sequence shown here is derived from an EMBL/GenBank/DDBJ whole genome shotgun (WGS) entry which is preliminary data.</text>
</comment>
<evidence type="ECO:0000256" key="3">
    <source>
        <dbReference type="ARBA" id="ARBA00008142"/>
    </source>
</evidence>
<feature type="binding site" evidence="13">
    <location>
        <position position="176"/>
    </location>
    <ligand>
        <name>ATP</name>
        <dbReference type="ChEBI" id="CHEBI:30616"/>
    </ligand>
</feature>
<sequence length="239" mass="26895">MGNLSWNILSTRGLTQVIKMKRKQCYMIFNSCIDKGLNKIIVEAESNILHLCLVLQMNRQFIPFFTNILLPFFLVSTLSLTNRCSVDSSIESERTLAIIKPDGVSGNHTNSIKETILNNGFKITEESFIQLDEDRVKSFYAEHSSRSFFPSLVQYMISGPMLIMVLEKGNAIADWRALIGPTDPLKAKVTHPHSVRAICGLDLQKNCVHGSDSPQSVAREISFFFERTSSGHVSKHDEL</sequence>
<evidence type="ECO:0000256" key="11">
    <source>
        <dbReference type="ARBA" id="ARBA00023080"/>
    </source>
</evidence>
<name>A0A9Q1RL85_9SOLA</name>
<feature type="binding site" evidence="13">
    <location>
        <position position="148"/>
    </location>
    <ligand>
        <name>ATP</name>
        <dbReference type="ChEBI" id="CHEBI:30616"/>
    </ligand>
</feature>
<evidence type="ECO:0000256" key="13">
    <source>
        <dbReference type="PROSITE-ProRule" id="PRU00706"/>
    </source>
</evidence>
<evidence type="ECO:0000256" key="8">
    <source>
        <dbReference type="ARBA" id="ARBA00022777"/>
    </source>
</evidence>
<keyword evidence="9 15" id="KW-0067">ATP-binding</keyword>
<keyword evidence="5 15" id="KW-0808">Transferase</keyword>
<dbReference type="Gene3D" id="3.30.70.141">
    <property type="entry name" value="Nucleoside diphosphate kinase-like domain"/>
    <property type="match status" value="1"/>
</dbReference>
<dbReference type="InterPro" id="IPR036850">
    <property type="entry name" value="NDK-like_dom_sf"/>
</dbReference>
<dbReference type="PRINTS" id="PR01243">
    <property type="entry name" value="NUCDPKINASE"/>
</dbReference>
<feature type="active site" description="Pros-phosphohistidine intermediate" evidence="13">
    <location>
        <position position="209"/>
    </location>
</feature>
<organism evidence="17 18">
    <name type="scientific">Anisodus acutangulus</name>
    <dbReference type="NCBI Taxonomy" id="402998"/>
    <lineage>
        <taxon>Eukaryota</taxon>
        <taxon>Viridiplantae</taxon>
        <taxon>Streptophyta</taxon>
        <taxon>Embryophyta</taxon>
        <taxon>Tracheophyta</taxon>
        <taxon>Spermatophyta</taxon>
        <taxon>Magnoliopsida</taxon>
        <taxon>eudicotyledons</taxon>
        <taxon>Gunneridae</taxon>
        <taxon>Pentapetalae</taxon>
        <taxon>asterids</taxon>
        <taxon>lamiids</taxon>
        <taxon>Solanales</taxon>
        <taxon>Solanaceae</taxon>
        <taxon>Solanoideae</taxon>
        <taxon>Hyoscyameae</taxon>
        <taxon>Anisodus</taxon>
    </lineage>
</organism>
<gene>
    <name evidence="17" type="ORF">K7X08_027101</name>
</gene>
<dbReference type="SUPFAM" id="SSF54919">
    <property type="entry name" value="Nucleoside diphosphate kinase, NDK"/>
    <property type="match status" value="1"/>
</dbReference>
<keyword evidence="8 15" id="KW-0418">Kinase</keyword>
<feature type="domain" description="Nucleoside diphosphate kinase-like" evidence="16">
    <location>
        <begin position="92"/>
        <end position="232"/>
    </location>
</feature>
<evidence type="ECO:0000256" key="12">
    <source>
        <dbReference type="ARBA" id="ARBA00025669"/>
    </source>
</evidence>
<proteinExistence type="inferred from homology"/>
<dbReference type="Proteomes" id="UP001152561">
    <property type="component" value="Unassembled WGS sequence"/>
</dbReference>
<reference evidence="18" key="1">
    <citation type="journal article" date="2023" name="Proc. Natl. Acad. Sci. U.S.A.">
        <title>Genomic and structural basis for evolution of tropane alkaloid biosynthesis.</title>
        <authorList>
            <person name="Wanga Y.-J."/>
            <person name="Taina T."/>
            <person name="Yua J.-Y."/>
            <person name="Lia J."/>
            <person name="Xua B."/>
            <person name="Chenc J."/>
            <person name="D'Auriad J.C."/>
            <person name="Huanga J.-P."/>
            <person name="Huanga S.-X."/>
        </authorList>
    </citation>
    <scope>NUCLEOTIDE SEQUENCE [LARGE SCALE GENOMIC DNA]</scope>
    <source>
        <strain evidence="18">cv. KIB-2019</strain>
    </source>
</reference>
<evidence type="ECO:0000259" key="16">
    <source>
        <dbReference type="SMART" id="SM00562"/>
    </source>
</evidence>
<feature type="binding site" evidence="13">
    <location>
        <position position="182"/>
    </location>
    <ligand>
        <name>ATP</name>
        <dbReference type="ChEBI" id="CHEBI:30616"/>
    </ligand>
</feature>
<dbReference type="InterPro" id="IPR023005">
    <property type="entry name" value="Nucleoside_diP_kinase_AS"/>
</dbReference>
<comment type="catalytic activity">
    <reaction evidence="2">
        <text>a ribonucleoside 5'-diphosphate + ATP = a ribonucleoside 5'-triphosphate + ADP</text>
        <dbReference type="Rhea" id="RHEA:18113"/>
        <dbReference type="ChEBI" id="CHEBI:30616"/>
        <dbReference type="ChEBI" id="CHEBI:57930"/>
        <dbReference type="ChEBI" id="CHEBI:61557"/>
        <dbReference type="ChEBI" id="CHEBI:456216"/>
        <dbReference type="EC" id="2.7.4.6"/>
    </reaction>
</comment>
<evidence type="ECO:0000256" key="4">
    <source>
        <dbReference type="ARBA" id="ARBA00022490"/>
    </source>
</evidence>
<evidence type="ECO:0000256" key="9">
    <source>
        <dbReference type="ARBA" id="ARBA00022840"/>
    </source>
</evidence>
<comment type="catalytic activity">
    <reaction evidence="1 15">
        <text>a 2'-deoxyribonucleoside 5'-diphosphate + ATP = a 2'-deoxyribonucleoside 5'-triphosphate + ADP</text>
        <dbReference type="Rhea" id="RHEA:44640"/>
        <dbReference type="ChEBI" id="CHEBI:30616"/>
        <dbReference type="ChEBI" id="CHEBI:61560"/>
        <dbReference type="ChEBI" id="CHEBI:73316"/>
        <dbReference type="ChEBI" id="CHEBI:456216"/>
        <dbReference type="EC" id="2.7.4.6"/>
    </reaction>
</comment>
<comment type="function">
    <text evidence="12">Major role in the synthesis of nucleoside triphosphates other than ATP. The ATP gamma phosphate is transferred to the NDP beta phosphate via a ping-pong mechanism, using a phosphorylated active-site intermediate.</text>
</comment>
<feature type="binding site" evidence="13">
    <location>
        <position position="100"/>
    </location>
    <ligand>
        <name>ATP</name>
        <dbReference type="ChEBI" id="CHEBI:30616"/>
    </ligand>
</feature>
<dbReference type="PANTHER" id="PTHR46161:SF3">
    <property type="entry name" value="NUCLEOSIDE DIPHOSPHATE KINASE DDB_G0292928-RELATED"/>
    <property type="match status" value="1"/>
</dbReference>